<proteinExistence type="inferred from homology"/>
<evidence type="ECO:0000256" key="1">
    <source>
        <dbReference type="ARBA" id="ARBA00004123"/>
    </source>
</evidence>
<dbReference type="InterPro" id="IPR008806">
    <property type="entry name" value="RNA_pol_III_Rpc82_C"/>
</dbReference>
<comment type="similarity">
    <text evidence="2 8">Belongs to the RNA polymerase beta chain family.</text>
</comment>
<dbReference type="RefSeq" id="XP_030992294.1">
    <property type="nucleotide sequence ID" value="XM_031143326.1"/>
</dbReference>
<evidence type="ECO:0000256" key="3">
    <source>
        <dbReference type="ARBA" id="ARBA00011206"/>
    </source>
</evidence>
<dbReference type="AlphaFoldDB" id="A0A507AS00"/>
<dbReference type="Pfam" id="PF08221">
    <property type="entry name" value="HTH_9"/>
    <property type="match status" value="1"/>
</dbReference>
<dbReference type="InterPro" id="IPR039748">
    <property type="entry name" value="RPC3"/>
</dbReference>
<dbReference type="STRING" id="1093900.A0A507AS00"/>
<comment type="subunit">
    <text evidence="3 8">Component of the RNA polymerase III (Pol III) complex consisting of 17 subunits.</text>
</comment>
<feature type="domain" description="DNA-directed RNA polymerase III subunit RPC3 winged-helix" evidence="12">
    <location>
        <begin position="521"/>
        <end position="596"/>
    </location>
</feature>
<keyword evidence="6 8" id="KW-0539">Nucleus</keyword>
<reference evidence="13 14" key="1">
    <citation type="submission" date="2019-06" db="EMBL/GenBank/DDBJ databases">
        <title>Draft genome sequence of the filamentous fungus Phialemoniopsis curvata isolated from diesel fuel.</title>
        <authorList>
            <person name="Varaljay V.A."/>
            <person name="Lyon W.J."/>
            <person name="Crouch A.L."/>
            <person name="Drake C.E."/>
            <person name="Hollomon J.M."/>
            <person name="Nadeau L.J."/>
            <person name="Nunn H.S."/>
            <person name="Stevenson B.S."/>
            <person name="Bojanowski C.L."/>
            <person name="Crookes-Goodson W.J."/>
        </authorList>
    </citation>
    <scope>NUCLEOTIDE SEQUENCE [LARGE SCALE GENOMIC DNA]</scope>
    <source>
        <strain evidence="13 14">D216</strain>
    </source>
</reference>
<protein>
    <recommendedName>
        <fullName evidence="8">DNA-directed RNA polymerase III subunit RPC3</fullName>
        <shortName evidence="8">RNA polymerase III subunit C3</shortName>
    </recommendedName>
</protein>
<feature type="compositionally biased region" description="Acidic residues" evidence="9">
    <location>
        <begin position="424"/>
        <end position="447"/>
    </location>
</feature>
<evidence type="ECO:0000259" key="11">
    <source>
        <dbReference type="Pfam" id="PF08221"/>
    </source>
</evidence>
<feature type="domain" description="RNA polymerase III subunit RPC82-related helix-turn-helix" evidence="11">
    <location>
        <begin position="9"/>
        <end position="72"/>
    </location>
</feature>
<evidence type="ECO:0000259" key="10">
    <source>
        <dbReference type="Pfam" id="PF05645"/>
    </source>
</evidence>
<keyword evidence="5 8" id="KW-0804">Transcription</keyword>
<comment type="caution">
    <text evidence="13">The sequence shown here is derived from an EMBL/GenBank/DDBJ whole genome shotgun (WGS) entry which is preliminary data.</text>
</comment>
<evidence type="ECO:0000313" key="14">
    <source>
        <dbReference type="Proteomes" id="UP000319257"/>
    </source>
</evidence>
<dbReference type="Gene3D" id="1.10.10.10">
    <property type="entry name" value="Winged helix-like DNA-binding domain superfamily/Winged helix DNA-binding domain"/>
    <property type="match status" value="2"/>
</dbReference>
<evidence type="ECO:0000259" key="12">
    <source>
        <dbReference type="Pfam" id="PF22536"/>
    </source>
</evidence>
<dbReference type="PANTHER" id="PTHR12949:SF0">
    <property type="entry name" value="DNA-DIRECTED RNA POLYMERASE III SUBUNIT RPC3"/>
    <property type="match status" value="1"/>
</dbReference>
<gene>
    <name evidence="13" type="ORF">E0L32_008469</name>
</gene>
<accession>A0A507AS00</accession>
<evidence type="ECO:0000256" key="7">
    <source>
        <dbReference type="ARBA" id="ARBA00025127"/>
    </source>
</evidence>
<dbReference type="PANTHER" id="PTHR12949">
    <property type="entry name" value="RNA POLYMERASE III DNA DIRECTED -RELATED"/>
    <property type="match status" value="1"/>
</dbReference>
<dbReference type="GO" id="GO:0005666">
    <property type="term" value="C:RNA polymerase III complex"/>
    <property type="evidence" value="ECO:0007669"/>
    <property type="project" value="UniProtKB-UniRule"/>
</dbReference>
<dbReference type="GO" id="GO:0003697">
    <property type="term" value="F:single-stranded DNA binding"/>
    <property type="evidence" value="ECO:0007669"/>
    <property type="project" value="UniProtKB-UniRule"/>
</dbReference>
<comment type="subcellular location">
    <subcellularLocation>
        <location evidence="1 8">Nucleus</location>
    </subcellularLocation>
</comment>
<dbReference type="Pfam" id="PF22536">
    <property type="entry name" value="WHD_POLR3C"/>
    <property type="match status" value="1"/>
</dbReference>
<feature type="compositionally biased region" description="Low complexity" evidence="9">
    <location>
        <begin position="448"/>
        <end position="463"/>
    </location>
</feature>
<dbReference type="FunCoup" id="A0A507AS00">
    <property type="interactions" value="439"/>
</dbReference>
<keyword evidence="4 8" id="KW-0240">DNA-directed RNA polymerase</keyword>
<evidence type="ECO:0000256" key="6">
    <source>
        <dbReference type="ARBA" id="ARBA00023242"/>
    </source>
</evidence>
<comment type="function">
    <text evidence="7 8">DNA-dependent RNA polymerase catalyzes the transcription of DNA into RNA using the four ribonucleoside triphosphates as substrates. Specific core component of RNA polymerase III which synthesizes small RNAs, such as 5S rRNA and tRNAs.</text>
</comment>
<dbReference type="InterPro" id="IPR013197">
    <property type="entry name" value="RNA_pol_III_RPC82-rel_HTH"/>
</dbReference>
<dbReference type="EMBL" id="SKBQ01000056">
    <property type="protein sequence ID" value="TPX10583.1"/>
    <property type="molecule type" value="Genomic_DNA"/>
</dbReference>
<organism evidence="13 14">
    <name type="scientific">Thyridium curvatum</name>
    <dbReference type="NCBI Taxonomy" id="1093900"/>
    <lineage>
        <taxon>Eukaryota</taxon>
        <taxon>Fungi</taxon>
        <taxon>Dikarya</taxon>
        <taxon>Ascomycota</taxon>
        <taxon>Pezizomycotina</taxon>
        <taxon>Sordariomycetes</taxon>
        <taxon>Sordariomycetidae</taxon>
        <taxon>Thyridiales</taxon>
        <taxon>Thyridiaceae</taxon>
        <taxon>Thyridium</taxon>
    </lineage>
</organism>
<evidence type="ECO:0000256" key="9">
    <source>
        <dbReference type="SAM" id="MobiDB-lite"/>
    </source>
</evidence>
<feature type="domain" description="RNA polymerase III Rpc82 C -terminal" evidence="10">
    <location>
        <begin position="197"/>
        <end position="515"/>
    </location>
</feature>
<dbReference type="Proteomes" id="UP000319257">
    <property type="component" value="Unassembled WGS sequence"/>
</dbReference>
<name>A0A507AS00_9PEZI</name>
<dbReference type="GeneID" id="41975916"/>
<dbReference type="InterPro" id="IPR055207">
    <property type="entry name" value="POLR3C_WHD"/>
</dbReference>
<dbReference type="InterPro" id="IPR036388">
    <property type="entry name" value="WH-like_DNA-bd_sf"/>
</dbReference>
<evidence type="ECO:0000256" key="8">
    <source>
        <dbReference type="RuleBase" id="RU367076"/>
    </source>
</evidence>
<keyword evidence="14" id="KW-1185">Reference proteome</keyword>
<dbReference type="GO" id="GO:0006351">
    <property type="term" value="P:DNA-templated transcription"/>
    <property type="evidence" value="ECO:0007669"/>
    <property type="project" value="InterPro"/>
</dbReference>
<evidence type="ECO:0000313" key="13">
    <source>
        <dbReference type="EMBL" id="TPX10583.1"/>
    </source>
</evidence>
<sequence>MLVTKNLAELCALLIDDLHGELPSFFSPQRIFGTLLSRGRSAVVQLVQQTSLTPKQIRHGLIVLLQHNLVYYRVDDSTKVATFEANPDVAYNLVRSGKILAMIEEKYGPAARDVIQNFMVLGHTKIGDLVGAYRERIAAAEQAGAQATTNPFEDDAKPNGEVNGGINGDINGDVKPPAQTLQVSALDVKSTAHLNEVLCELIQAEILTVVNPKSFQSPADRNAMVSEQIMKLHFPDGVKAGKKKIEFDAMLSDQLGKLRDEPTRLKRKLDESRGGRVKSRKITNGDVTNGFHHVASDVNLELNAVLRLNYEKCTVEMRNQTLVQAASESIGHVTGQVYAVLLQLLGDQISRCQLDTLIDNQDGGDNPFTNKRFVTTADILDSLSTSLDVSLGIGKAPKGEIDVPTAERVHRDIPREKLLYVEEPGADEGSGDENMDDDDEFDYDSEGEVAPANHANGANGHTNGKVRFEDAPPAKESRLQQMRQHLLLLCDSKQGFVRHCGHGRWTVDYDILLRNIRTEELDNVIERKVGRQGLRLARILREKGKLDEKALPALALMKKTDVQNKMLEMQMHGYVDVQEVPRDNNRTASRTIFLWFCDPERSSAQLLDNSYKAMLRCMQIRDVHRRENKDVLTFVERPDVKGREQEALEKKYFDKYERFRDIENKLLGQVMRLDDLVAVLRDY</sequence>
<evidence type="ECO:0000256" key="5">
    <source>
        <dbReference type="ARBA" id="ARBA00023163"/>
    </source>
</evidence>
<dbReference type="InParanoid" id="A0A507AS00"/>
<evidence type="ECO:0000256" key="2">
    <source>
        <dbReference type="ARBA" id="ARBA00006835"/>
    </source>
</evidence>
<evidence type="ECO:0000256" key="4">
    <source>
        <dbReference type="ARBA" id="ARBA00022478"/>
    </source>
</evidence>
<dbReference type="OrthoDB" id="272392at2759"/>
<feature type="region of interest" description="Disordered" evidence="9">
    <location>
        <begin position="144"/>
        <end position="166"/>
    </location>
</feature>
<dbReference type="Pfam" id="PF05645">
    <property type="entry name" value="RNA_pol_Rpc82"/>
    <property type="match status" value="1"/>
</dbReference>
<feature type="region of interest" description="Disordered" evidence="9">
    <location>
        <begin position="421"/>
        <end position="469"/>
    </location>
</feature>